<dbReference type="Pfam" id="PF10947">
    <property type="entry name" value="DUF2628"/>
    <property type="match status" value="1"/>
</dbReference>
<accession>A0ABT8AB22</accession>
<reference evidence="3" key="1">
    <citation type="journal article" date="2019" name="Int. J. Syst. Evol. Microbiol.">
        <title>The Global Catalogue of Microorganisms (GCM) 10K type strain sequencing project: providing services to taxonomists for standard genome sequencing and annotation.</title>
        <authorList>
            <consortium name="The Broad Institute Genomics Platform"/>
            <consortium name="The Broad Institute Genome Sequencing Center for Infectious Disease"/>
            <person name="Wu L."/>
            <person name="Ma J."/>
        </authorList>
    </citation>
    <scope>NUCLEOTIDE SEQUENCE [LARGE SCALE GENOMIC DNA]</scope>
    <source>
        <strain evidence="3">CECT 7131</strain>
    </source>
</reference>
<keyword evidence="1" id="KW-1133">Transmembrane helix</keyword>
<feature type="transmembrane region" description="Helical" evidence="1">
    <location>
        <begin position="78"/>
        <end position="98"/>
    </location>
</feature>
<dbReference type="Proteomes" id="UP001529369">
    <property type="component" value="Unassembled WGS sequence"/>
</dbReference>
<keyword evidence="1" id="KW-0472">Membrane</keyword>
<sequence>MRVWTVHTPPEAAGRGRSAGVEARLGLPVLVPEGFSWTAFLFGLPWLLWHRLWLAAVIYLAGAATLAAGLPLAGLPAAAAPVAVLTWQLLLGFHAQDLRRAALARRRFAATQVVAERDVDRALARVLDARLLDARPAPPAPGPMPGIPVRMRAA</sequence>
<gene>
    <name evidence="2" type="ORF">QWZ14_20690</name>
</gene>
<evidence type="ECO:0000256" key="1">
    <source>
        <dbReference type="SAM" id="Phobius"/>
    </source>
</evidence>
<dbReference type="EMBL" id="JAUFPN010000182">
    <property type="protein sequence ID" value="MDN3566801.1"/>
    <property type="molecule type" value="Genomic_DNA"/>
</dbReference>
<protein>
    <submittedName>
        <fullName evidence="2">DUF2628 domain-containing protein</fullName>
    </submittedName>
</protein>
<organism evidence="2 3">
    <name type="scientific">Paeniroseomonas aquatica</name>
    <dbReference type="NCBI Taxonomy" id="373043"/>
    <lineage>
        <taxon>Bacteria</taxon>
        <taxon>Pseudomonadati</taxon>
        <taxon>Pseudomonadota</taxon>
        <taxon>Alphaproteobacteria</taxon>
        <taxon>Acetobacterales</taxon>
        <taxon>Acetobacteraceae</taxon>
        <taxon>Paeniroseomonas</taxon>
    </lineage>
</organism>
<name>A0ABT8AB22_9PROT</name>
<evidence type="ECO:0000313" key="2">
    <source>
        <dbReference type="EMBL" id="MDN3566801.1"/>
    </source>
</evidence>
<keyword evidence="3" id="KW-1185">Reference proteome</keyword>
<proteinExistence type="predicted"/>
<evidence type="ECO:0000313" key="3">
    <source>
        <dbReference type="Proteomes" id="UP001529369"/>
    </source>
</evidence>
<dbReference type="RefSeq" id="WP_290318756.1">
    <property type="nucleotide sequence ID" value="NZ_JAUFPN010000182.1"/>
</dbReference>
<dbReference type="InterPro" id="IPR024399">
    <property type="entry name" value="DUF2628"/>
</dbReference>
<keyword evidence="1" id="KW-0812">Transmembrane</keyword>
<comment type="caution">
    <text evidence="2">The sequence shown here is derived from an EMBL/GenBank/DDBJ whole genome shotgun (WGS) entry which is preliminary data.</text>
</comment>
<feature type="transmembrane region" description="Helical" evidence="1">
    <location>
        <begin position="52"/>
        <end position="72"/>
    </location>
</feature>